<evidence type="ECO:0000313" key="2">
    <source>
        <dbReference type="Proteomes" id="UP001651690"/>
    </source>
</evidence>
<name>A0ABT1M398_9MYCO</name>
<protein>
    <recommendedName>
        <fullName evidence="3">Tryptophanase</fullName>
    </recommendedName>
</protein>
<dbReference type="EMBL" id="JANDBD010000006">
    <property type="protein sequence ID" value="MCP9273598.1"/>
    <property type="molecule type" value="Genomic_DNA"/>
</dbReference>
<gene>
    <name evidence="1" type="ORF">NM203_15520</name>
</gene>
<accession>A0ABT1M398</accession>
<evidence type="ECO:0000313" key="1">
    <source>
        <dbReference type="EMBL" id="MCP9273598.1"/>
    </source>
</evidence>
<organism evidence="1 2">
    <name type="scientific">Mycolicibacterium arenosum</name>
    <dbReference type="NCBI Taxonomy" id="2952157"/>
    <lineage>
        <taxon>Bacteria</taxon>
        <taxon>Bacillati</taxon>
        <taxon>Actinomycetota</taxon>
        <taxon>Actinomycetes</taxon>
        <taxon>Mycobacteriales</taxon>
        <taxon>Mycobacteriaceae</taxon>
        <taxon>Mycolicibacterium</taxon>
    </lineage>
</organism>
<comment type="caution">
    <text evidence="1">The sequence shown here is derived from an EMBL/GenBank/DDBJ whole genome shotgun (WGS) entry which is preliminary data.</text>
</comment>
<dbReference type="Proteomes" id="UP001651690">
    <property type="component" value="Unassembled WGS sequence"/>
</dbReference>
<evidence type="ECO:0008006" key="3">
    <source>
        <dbReference type="Google" id="ProtNLM"/>
    </source>
</evidence>
<keyword evidence="2" id="KW-1185">Reference proteome</keyword>
<reference evidence="1 2" key="1">
    <citation type="submission" date="2022-06" db="EMBL/GenBank/DDBJ databases">
        <title>Mycolicibacterium sp. CAU 1645 isolated from seawater.</title>
        <authorList>
            <person name="Kim W."/>
        </authorList>
    </citation>
    <scope>NUCLEOTIDE SEQUENCE [LARGE SCALE GENOMIC DNA]</scope>
    <source>
        <strain evidence="1 2">CAU 1645</strain>
    </source>
</reference>
<proteinExistence type="predicted"/>
<sequence length="86" mass="9497">MALQREDDLAWRLVEEHRDLLTAEECTAVFVDLGIGEYLAAIRRVLKSVGAQGKTLSAASASAVRAWIDCYDADAEFVELLEGARR</sequence>
<dbReference type="RefSeq" id="WP_255060920.1">
    <property type="nucleotide sequence ID" value="NZ_JANDBD010000006.1"/>
</dbReference>